<sequence length="240" mass="27897">MKQTKNPALARSHDHTNWPTAQNPTPYEIFNQKKSAPYSKTKFYELVKLYHPDRHHHTAHHGIARAMKLERYRLIIAANDILCDPVKRRAYDLYGAGWGDKSDMQNDYRAAERSWRQQPGSAANNATWEDWEQWYQQRDGKKQEPLYMSNGGFVIVIVMFVLIGGWGQATRAGAHSLYIVEMEDKKQNHITAEMKKRQNESAMLTREGRVESFLRQREGWGYETASVGHTPREPQEPPNK</sequence>
<feature type="domain" description="J" evidence="3">
    <location>
        <begin position="25"/>
        <end position="95"/>
    </location>
</feature>
<organism evidence="4 5">
    <name type="scientific">Phaeoacremonium minimum (strain UCR-PA7)</name>
    <name type="common">Esca disease fungus</name>
    <name type="synonym">Togninia minima</name>
    <dbReference type="NCBI Taxonomy" id="1286976"/>
    <lineage>
        <taxon>Eukaryota</taxon>
        <taxon>Fungi</taxon>
        <taxon>Dikarya</taxon>
        <taxon>Ascomycota</taxon>
        <taxon>Pezizomycotina</taxon>
        <taxon>Sordariomycetes</taxon>
        <taxon>Sordariomycetidae</taxon>
        <taxon>Togniniales</taxon>
        <taxon>Togniniaceae</taxon>
        <taxon>Phaeoacremonium</taxon>
    </lineage>
</organism>
<evidence type="ECO:0000313" key="5">
    <source>
        <dbReference type="Proteomes" id="UP000014074"/>
    </source>
</evidence>
<feature type="compositionally biased region" description="Basic and acidic residues" evidence="1">
    <location>
        <begin position="230"/>
        <end position="240"/>
    </location>
</feature>
<evidence type="ECO:0000256" key="1">
    <source>
        <dbReference type="SAM" id="MobiDB-lite"/>
    </source>
</evidence>
<dbReference type="InterPro" id="IPR036869">
    <property type="entry name" value="J_dom_sf"/>
</dbReference>
<dbReference type="KEGG" id="tmn:UCRPA7_5995"/>
<feature type="region of interest" description="Disordered" evidence="1">
    <location>
        <begin position="1"/>
        <end position="24"/>
    </location>
</feature>
<dbReference type="InterPro" id="IPR050817">
    <property type="entry name" value="DjlA_DnaK_co-chaperone"/>
</dbReference>
<dbReference type="InterPro" id="IPR001623">
    <property type="entry name" value="DnaJ_domain"/>
</dbReference>
<feature type="transmembrane region" description="Helical" evidence="2">
    <location>
        <begin position="146"/>
        <end position="167"/>
    </location>
</feature>
<dbReference type="Proteomes" id="UP000014074">
    <property type="component" value="Unassembled WGS sequence"/>
</dbReference>
<proteinExistence type="predicted"/>
<reference evidence="5" key="1">
    <citation type="journal article" date="2013" name="Genome Announc.">
        <title>Draft genome sequence of the ascomycete Phaeoacremonium aleophilum strain UCR-PA7, a causal agent of the esca disease complex in grapevines.</title>
        <authorList>
            <person name="Blanco-Ulate B."/>
            <person name="Rolshausen P."/>
            <person name="Cantu D."/>
        </authorList>
    </citation>
    <scope>NUCLEOTIDE SEQUENCE [LARGE SCALE GENOMIC DNA]</scope>
    <source>
        <strain evidence="5">UCR-PA7</strain>
    </source>
</reference>
<dbReference type="SMART" id="SM00271">
    <property type="entry name" value="DnaJ"/>
    <property type="match status" value="1"/>
</dbReference>
<dbReference type="RefSeq" id="XP_007916728.1">
    <property type="nucleotide sequence ID" value="XM_007918537.1"/>
</dbReference>
<dbReference type="HOGENOM" id="CLU_063296_0_0_1"/>
<keyword evidence="2" id="KW-1133">Transmembrane helix</keyword>
<keyword evidence="2" id="KW-0812">Transmembrane</keyword>
<dbReference type="GeneID" id="19326605"/>
<name>R8BGX2_PHAM7</name>
<evidence type="ECO:0000259" key="3">
    <source>
        <dbReference type="PROSITE" id="PS50076"/>
    </source>
</evidence>
<dbReference type="EMBL" id="KB933216">
    <property type="protein sequence ID" value="EON98482.1"/>
    <property type="molecule type" value="Genomic_DNA"/>
</dbReference>
<dbReference type="CDD" id="cd06257">
    <property type="entry name" value="DnaJ"/>
    <property type="match status" value="1"/>
</dbReference>
<dbReference type="Pfam" id="PF00226">
    <property type="entry name" value="DnaJ"/>
    <property type="match status" value="1"/>
</dbReference>
<keyword evidence="5" id="KW-1185">Reference proteome</keyword>
<feature type="region of interest" description="Disordered" evidence="1">
    <location>
        <begin position="221"/>
        <end position="240"/>
    </location>
</feature>
<accession>R8BGX2</accession>
<dbReference type="OrthoDB" id="445556at2759"/>
<keyword evidence="2" id="KW-0472">Membrane</keyword>
<gene>
    <name evidence="4" type="ORF">UCRPA7_5995</name>
</gene>
<dbReference type="Gene3D" id="1.10.287.110">
    <property type="entry name" value="DnaJ domain"/>
    <property type="match status" value="1"/>
</dbReference>
<evidence type="ECO:0000256" key="2">
    <source>
        <dbReference type="SAM" id="Phobius"/>
    </source>
</evidence>
<dbReference type="AlphaFoldDB" id="R8BGX2"/>
<dbReference type="PROSITE" id="PS50076">
    <property type="entry name" value="DNAJ_2"/>
    <property type="match status" value="1"/>
</dbReference>
<protein>
    <submittedName>
        <fullName evidence="4">Putative hsp40 co-chaperone protein</fullName>
    </submittedName>
</protein>
<dbReference type="SUPFAM" id="SSF46565">
    <property type="entry name" value="Chaperone J-domain"/>
    <property type="match status" value="1"/>
</dbReference>
<dbReference type="eggNOG" id="ENOG502RYTK">
    <property type="taxonomic scope" value="Eukaryota"/>
</dbReference>
<dbReference type="PANTHER" id="PTHR24074">
    <property type="entry name" value="CO-CHAPERONE PROTEIN DJLA"/>
    <property type="match status" value="1"/>
</dbReference>
<evidence type="ECO:0000313" key="4">
    <source>
        <dbReference type="EMBL" id="EON98482.1"/>
    </source>
</evidence>